<dbReference type="GO" id="GO:0003677">
    <property type="term" value="F:DNA binding"/>
    <property type="evidence" value="ECO:0007669"/>
    <property type="project" value="InterPro"/>
</dbReference>
<dbReference type="KEGG" id="vbo:CKY39_19700"/>
<reference evidence="1 2" key="1">
    <citation type="submission" date="2017-09" db="EMBL/GenBank/DDBJ databases">
        <title>The diverse metabolic capabilities of V. boronicumulans make it an excellent choice for continued studies on novel biodegradation.</title>
        <authorList>
            <person name="Sun S."/>
        </authorList>
    </citation>
    <scope>NUCLEOTIDE SEQUENCE [LARGE SCALE GENOMIC DNA]</scope>
    <source>
        <strain evidence="1 2">J1</strain>
    </source>
</reference>
<dbReference type="InterPro" id="IPR010982">
    <property type="entry name" value="Lambda_DNA-bd_dom_sf"/>
</dbReference>
<sequence length="72" mass="7624">MKKQLAIELLGGTMSAAAKTLGVSYAAVHKWPDSLPRRIADRVEGAYARRKREITAAVAAAEAALTASLAEE</sequence>
<dbReference type="EMBL" id="CP023284">
    <property type="protein sequence ID" value="ATA55188.1"/>
    <property type="molecule type" value="Genomic_DNA"/>
</dbReference>
<dbReference type="Proteomes" id="UP000217154">
    <property type="component" value="Chromosome"/>
</dbReference>
<organism evidence="1 2">
    <name type="scientific">Variovorax boronicumulans</name>
    <dbReference type="NCBI Taxonomy" id="436515"/>
    <lineage>
        <taxon>Bacteria</taxon>
        <taxon>Pseudomonadati</taxon>
        <taxon>Pseudomonadota</taxon>
        <taxon>Betaproteobacteria</taxon>
        <taxon>Burkholderiales</taxon>
        <taxon>Comamonadaceae</taxon>
        <taxon>Variovorax</taxon>
    </lineage>
</organism>
<protein>
    <recommendedName>
        <fullName evidence="3">Cro/Cl family transcriptional regulator</fullName>
    </recommendedName>
</protein>
<name>A0A250DLD9_9BURK</name>
<dbReference type="AlphaFoldDB" id="A0A250DLD9"/>
<proteinExistence type="predicted"/>
<evidence type="ECO:0000313" key="1">
    <source>
        <dbReference type="EMBL" id="ATA55188.1"/>
    </source>
</evidence>
<gene>
    <name evidence="1" type="ORF">CKY39_19700</name>
</gene>
<dbReference type="RefSeq" id="WP_095745599.1">
    <property type="nucleotide sequence ID" value="NZ_CP023284.1"/>
</dbReference>
<accession>A0A250DLD9</accession>
<dbReference type="SUPFAM" id="SSF47413">
    <property type="entry name" value="lambda repressor-like DNA-binding domains"/>
    <property type="match status" value="1"/>
</dbReference>
<evidence type="ECO:0008006" key="3">
    <source>
        <dbReference type="Google" id="ProtNLM"/>
    </source>
</evidence>
<evidence type="ECO:0000313" key="2">
    <source>
        <dbReference type="Proteomes" id="UP000217154"/>
    </source>
</evidence>
<dbReference type="Gene3D" id="1.10.260.40">
    <property type="entry name" value="lambda repressor-like DNA-binding domains"/>
    <property type="match status" value="1"/>
</dbReference>